<dbReference type="InterPro" id="IPR050546">
    <property type="entry name" value="Glycosyl_Hydrlase_16"/>
</dbReference>
<dbReference type="Pfam" id="PF00722">
    <property type="entry name" value="Glyco_hydro_16"/>
    <property type="match status" value="1"/>
</dbReference>
<dbReference type="PROSITE" id="PS51762">
    <property type="entry name" value="GH16_2"/>
    <property type="match status" value="1"/>
</dbReference>
<protein>
    <submittedName>
        <fullName evidence="2">Beta-1,3-glucan-binding protein</fullName>
    </submittedName>
</protein>
<dbReference type="OrthoDB" id="4781at2759"/>
<dbReference type="PANTHER" id="PTHR10963:SF60">
    <property type="entry name" value="GRAM-NEGATIVE BACTERIA-BINDING PROTEIN 1-RELATED"/>
    <property type="match status" value="1"/>
</dbReference>
<dbReference type="GO" id="GO:0004553">
    <property type="term" value="F:hydrolase activity, hydrolyzing O-glycosyl compounds"/>
    <property type="evidence" value="ECO:0007669"/>
    <property type="project" value="InterPro"/>
</dbReference>
<dbReference type="Proteomes" id="UP000076502">
    <property type="component" value="Unassembled WGS sequence"/>
</dbReference>
<dbReference type="PANTHER" id="PTHR10963">
    <property type="entry name" value="GLYCOSYL HYDROLASE-RELATED"/>
    <property type="match status" value="1"/>
</dbReference>
<proteinExistence type="predicted"/>
<evidence type="ECO:0000313" key="3">
    <source>
        <dbReference type="Proteomes" id="UP000076502"/>
    </source>
</evidence>
<name>A0A154PUQ7_DUFNO</name>
<dbReference type="AlphaFoldDB" id="A0A154PUQ7"/>
<feature type="domain" description="GH16" evidence="1">
    <location>
        <begin position="1"/>
        <end position="184"/>
    </location>
</feature>
<dbReference type="STRING" id="178035.A0A154PUQ7"/>
<sequence length="184" mass="21037">MQLSGCTSKISEECMRKATAYNILPPVLAIKLTTKHSFNFRYGKIEIKAKFPEGDWLYPEMYLKPKYDTYGTGYSSGCIVLGLARGNGNLIDVTNRTIFDSRKLDFGFRIGTDTHVNDYMVSKIRESGPKWTQGFHIYTTTWNTNGFRFSVDGEEVGELDPETDGWLHNNNFNKLAPFDEEVYI</sequence>
<dbReference type="EMBL" id="KQ435169">
    <property type="protein sequence ID" value="KZC14940.1"/>
    <property type="molecule type" value="Genomic_DNA"/>
</dbReference>
<keyword evidence="3" id="KW-1185">Reference proteome</keyword>
<gene>
    <name evidence="2" type="ORF">WN55_07529</name>
</gene>
<accession>A0A154PUQ7</accession>
<evidence type="ECO:0000259" key="1">
    <source>
        <dbReference type="PROSITE" id="PS51762"/>
    </source>
</evidence>
<dbReference type="InterPro" id="IPR013320">
    <property type="entry name" value="ConA-like_dom_sf"/>
</dbReference>
<organism evidence="2 3">
    <name type="scientific">Dufourea novaeangliae</name>
    <name type="common">Sweat bee</name>
    <dbReference type="NCBI Taxonomy" id="178035"/>
    <lineage>
        <taxon>Eukaryota</taxon>
        <taxon>Metazoa</taxon>
        <taxon>Ecdysozoa</taxon>
        <taxon>Arthropoda</taxon>
        <taxon>Hexapoda</taxon>
        <taxon>Insecta</taxon>
        <taxon>Pterygota</taxon>
        <taxon>Neoptera</taxon>
        <taxon>Endopterygota</taxon>
        <taxon>Hymenoptera</taxon>
        <taxon>Apocrita</taxon>
        <taxon>Aculeata</taxon>
        <taxon>Apoidea</taxon>
        <taxon>Anthophila</taxon>
        <taxon>Halictidae</taxon>
        <taxon>Rophitinae</taxon>
        <taxon>Dufourea</taxon>
    </lineage>
</organism>
<dbReference type="Gene3D" id="2.60.120.200">
    <property type="match status" value="1"/>
</dbReference>
<dbReference type="GO" id="GO:0005975">
    <property type="term" value="P:carbohydrate metabolic process"/>
    <property type="evidence" value="ECO:0007669"/>
    <property type="project" value="InterPro"/>
</dbReference>
<reference evidence="2 3" key="1">
    <citation type="submission" date="2015-07" db="EMBL/GenBank/DDBJ databases">
        <title>The genome of Dufourea novaeangliae.</title>
        <authorList>
            <person name="Pan H."/>
            <person name="Kapheim K."/>
        </authorList>
    </citation>
    <scope>NUCLEOTIDE SEQUENCE [LARGE SCALE GENOMIC DNA]</scope>
    <source>
        <strain evidence="2">0120121106</strain>
        <tissue evidence="2">Whole body</tissue>
    </source>
</reference>
<dbReference type="SUPFAM" id="SSF49899">
    <property type="entry name" value="Concanavalin A-like lectins/glucanases"/>
    <property type="match status" value="1"/>
</dbReference>
<dbReference type="InterPro" id="IPR000757">
    <property type="entry name" value="Beta-glucanase-like"/>
</dbReference>
<evidence type="ECO:0000313" key="2">
    <source>
        <dbReference type="EMBL" id="KZC14940.1"/>
    </source>
</evidence>